<keyword evidence="5" id="KW-0539">Nucleus</keyword>
<dbReference type="PANTHER" id="PTHR45914:SF24">
    <property type="entry name" value="BHLH DOMAIN-CONTAINING PROTEIN"/>
    <property type="match status" value="1"/>
</dbReference>
<comment type="caution">
    <text evidence="7">The sequence shown here is derived from an EMBL/GenBank/DDBJ whole genome shotgun (WGS) entry which is preliminary data.</text>
</comment>
<dbReference type="GO" id="GO:0003677">
    <property type="term" value="F:DNA binding"/>
    <property type="evidence" value="ECO:0007669"/>
    <property type="project" value="UniProtKB-KW"/>
</dbReference>
<dbReference type="GO" id="GO:0046983">
    <property type="term" value="F:protein dimerization activity"/>
    <property type="evidence" value="ECO:0007669"/>
    <property type="project" value="InterPro"/>
</dbReference>
<dbReference type="PANTHER" id="PTHR45914">
    <property type="entry name" value="TRANSCRIPTION FACTOR HEC3-RELATED"/>
    <property type="match status" value="1"/>
</dbReference>
<evidence type="ECO:0000256" key="2">
    <source>
        <dbReference type="ARBA" id="ARBA00023015"/>
    </source>
</evidence>
<evidence type="ECO:0000256" key="5">
    <source>
        <dbReference type="ARBA" id="ARBA00023242"/>
    </source>
</evidence>
<keyword evidence="3" id="KW-0238">DNA-binding</keyword>
<evidence type="ECO:0000256" key="3">
    <source>
        <dbReference type="ARBA" id="ARBA00023125"/>
    </source>
</evidence>
<dbReference type="PROSITE" id="PS50888">
    <property type="entry name" value="BHLH"/>
    <property type="match status" value="1"/>
</dbReference>
<dbReference type="AlphaFoldDB" id="A0A9K3JKY0"/>
<proteinExistence type="predicted"/>
<dbReference type="InterPro" id="IPR045239">
    <property type="entry name" value="bHLH95_bHLH"/>
</dbReference>
<protein>
    <submittedName>
        <fullName evidence="7">Transcription factor bHLH family</fullName>
    </submittedName>
</protein>
<dbReference type="GO" id="GO:0005634">
    <property type="term" value="C:nucleus"/>
    <property type="evidence" value="ECO:0007669"/>
    <property type="project" value="UniProtKB-SubCell"/>
</dbReference>
<dbReference type="EMBL" id="MNCJ02000317">
    <property type="protein sequence ID" value="KAF5817006.1"/>
    <property type="molecule type" value="Genomic_DNA"/>
</dbReference>
<accession>A0A9K3JKY0</accession>
<sequence>MQFVSKVFIISMALSYYTNWPENNTAGAVAGAANSYLFRPPLPAPEMFSFHEESMFFDTGINPIFDQTYDNFFPATVAGNVFHPSPEFQDPYSSLPYLTTFNQEHGFPVELPPVPEIGTFSGGGWYGGDGGGGGGVGLPPWYGEVEVKKPNEGGGGGGGSLSAQSMAARVRRRRISEKTQELGKLVPGGHRMNTAEMFQAAYKYIKFLQAQIGVLKLMPSIPESEEVMSNGEMQALVTCTSMQEKLYTAEKCIGPNTLQKASK</sequence>
<dbReference type="InterPro" id="IPR045843">
    <property type="entry name" value="IND-like"/>
</dbReference>
<dbReference type="Pfam" id="PF00010">
    <property type="entry name" value="HLH"/>
    <property type="match status" value="1"/>
</dbReference>
<comment type="subcellular location">
    <subcellularLocation>
        <location evidence="1">Nucleus</location>
    </subcellularLocation>
</comment>
<dbReference type="InterPro" id="IPR011598">
    <property type="entry name" value="bHLH_dom"/>
</dbReference>
<organism evidence="7 8">
    <name type="scientific">Helianthus annuus</name>
    <name type="common">Common sunflower</name>
    <dbReference type="NCBI Taxonomy" id="4232"/>
    <lineage>
        <taxon>Eukaryota</taxon>
        <taxon>Viridiplantae</taxon>
        <taxon>Streptophyta</taxon>
        <taxon>Embryophyta</taxon>
        <taxon>Tracheophyta</taxon>
        <taxon>Spermatophyta</taxon>
        <taxon>Magnoliopsida</taxon>
        <taxon>eudicotyledons</taxon>
        <taxon>Gunneridae</taxon>
        <taxon>Pentapetalae</taxon>
        <taxon>asterids</taxon>
        <taxon>campanulids</taxon>
        <taxon>Asterales</taxon>
        <taxon>Asteraceae</taxon>
        <taxon>Asteroideae</taxon>
        <taxon>Heliantheae alliance</taxon>
        <taxon>Heliantheae</taxon>
        <taxon>Helianthus</taxon>
    </lineage>
</organism>
<dbReference type="InterPro" id="IPR036638">
    <property type="entry name" value="HLH_DNA-bd_sf"/>
</dbReference>
<keyword evidence="4" id="KW-0804">Transcription</keyword>
<reference evidence="7" key="2">
    <citation type="submission" date="2020-06" db="EMBL/GenBank/DDBJ databases">
        <title>Helianthus annuus Genome sequencing and assembly Release 2.</title>
        <authorList>
            <person name="Gouzy J."/>
            <person name="Langlade N."/>
            <person name="Munos S."/>
        </authorList>
    </citation>
    <scope>NUCLEOTIDE SEQUENCE</scope>
    <source>
        <tissue evidence="7">Leaves</tissue>
    </source>
</reference>
<feature type="domain" description="BHLH" evidence="6">
    <location>
        <begin position="159"/>
        <end position="208"/>
    </location>
</feature>
<reference evidence="7" key="1">
    <citation type="journal article" date="2017" name="Nature">
        <title>The sunflower genome provides insights into oil metabolism, flowering and Asterid evolution.</title>
        <authorList>
            <person name="Badouin H."/>
            <person name="Gouzy J."/>
            <person name="Grassa C.J."/>
            <person name="Murat F."/>
            <person name="Staton S.E."/>
            <person name="Cottret L."/>
            <person name="Lelandais-Briere C."/>
            <person name="Owens G.L."/>
            <person name="Carrere S."/>
            <person name="Mayjonade B."/>
            <person name="Legrand L."/>
            <person name="Gill N."/>
            <person name="Kane N.C."/>
            <person name="Bowers J.E."/>
            <person name="Hubner S."/>
            <person name="Bellec A."/>
            <person name="Berard A."/>
            <person name="Berges H."/>
            <person name="Blanchet N."/>
            <person name="Boniface M.C."/>
            <person name="Brunel D."/>
            <person name="Catrice O."/>
            <person name="Chaidir N."/>
            <person name="Claudel C."/>
            <person name="Donnadieu C."/>
            <person name="Faraut T."/>
            <person name="Fievet G."/>
            <person name="Helmstetter N."/>
            <person name="King M."/>
            <person name="Knapp S.J."/>
            <person name="Lai Z."/>
            <person name="Le Paslier M.C."/>
            <person name="Lippi Y."/>
            <person name="Lorenzon L."/>
            <person name="Mandel J.R."/>
            <person name="Marage G."/>
            <person name="Marchand G."/>
            <person name="Marquand E."/>
            <person name="Bret-Mestries E."/>
            <person name="Morien E."/>
            <person name="Nambeesan S."/>
            <person name="Nguyen T."/>
            <person name="Pegot-Espagnet P."/>
            <person name="Pouilly N."/>
            <person name="Raftis F."/>
            <person name="Sallet E."/>
            <person name="Schiex T."/>
            <person name="Thomas J."/>
            <person name="Vandecasteele C."/>
            <person name="Vares D."/>
            <person name="Vear F."/>
            <person name="Vautrin S."/>
            <person name="Crespi M."/>
            <person name="Mangin B."/>
            <person name="Burke J.M."/>
            <person name="Salse J."/>
            <person name="Munos S."/>
            <person name="Vincourt P."/>
            <person name="Rieseberg L.H."/>
            <person name="Langlade N.B."/>
        </authorList>
    </citation>
    <scope>NUCLEOTIDE SEQUENCE</scope>
    <source>
        <tissue evidence="7">Leaves</tissue>
    </source>
</reference>
<dbReference type="Gene3D" id="4.10.280.10">
    <property type="entry name" value="Helix-loop-helix DNA-binding domain"/>
    <property type="match status" value="1"/>
</dbReference>
<gene>
    <name evidence="7" type="ORF">HanXRQr2_Chr02g0048071</name>
</gene>
<evidence type="ECO:0000256" key="4">
    <source>
        <dbReference type="ARBA" id="ARBA00023163"/>
    </source>
</evidence>
<evidence type="ECO:0000313" key="8">
    <source>
        <dbReference type="Proteomes" id="UP000215914"/>
    </source>
</evidence>
<dbReference type="SMART" id="SM00353">
    <property type="entry name" value="HLH"/>
    <property type="match status" value="1"/>
</dbReference>
<dbReference type="Proteomes" id="UP000215914">
    <property type="component" value="Unassembled WGS sequence"/>
</dbReference>
<evidence type="ECO:0000256" key="1">
    <source>
        <dbReference type="ARBA" id="ARBA00004123"/>
    </source>
</evidence>
<dbReference type="GO" id="GO:0003700">
    <property type="term" value="F:DNA-binding transcription factor activity"/>
    <property type="evidence" value="ECO:0007669"/>
    <property type="project" value="InterPro"/>
</dbReference>
<dbReference type="CDD" id="cd11393">
    <property type="entry name" value="bHLH_AtbHLH_like"/>
    <property type="match status" value="1"/>
</dbReference>
<name>A0A9K3JKY0_HELAN</name>
<keyword evidence="2" id="KW-0805">Transcription regulation</keyword>
<dbReference type="SUPFAM" id="SSF47459">
    <property type="entry name" value="HLH, helix-loop-helix DNA-binding domain"/>
    <property type="match status" value="1"/>
</dbReference>
<evidence type="ECO:0000313" key="7">
    <source>
        <dbReference type="EMBL" id="KAF5817006.1"/>
    </source>
</evidence>
<evidence type="ECO:0000259" key="6">
    <source>
        <dbReference type="PROSITE" id="PS50888"/>
    </source>
</evidence>
<dbReference type="Gramene" id="mRNA:HanXRQr2_Chr02g0048071">
    <property type="protein sequence ID" value="mRNA:HanXRQr2_Chr02g0048071"/>
    <property type="gene ID" value="HanXRQr2_Chr02g0048071"/>
</dbReference>
<keyword evidence="8" id="KW-1185">Reference proteome</keyword>